<protein>
    <submittedName>
        <fullName evidence="1">Uncharacterized protein</fullName>
    </submittedName>
</protein>
<name>A0A5B0PBD0_PUCGR</name>
<keyword evidence="2" id="KW-1185">Reference proteome</keyword>
<proteinExistence type="predicted"/>
<dbReference type="EMBL" id="VSWC01000066">
    <property type="protein sequence ID" value="KAA1097924.1"/>
    <property type="molecule type" value="Genomic_DNA"/>
</dbReference>
<organism evidence="1 2">
    <name type="scientific">Puccinia graminis f. sp. tritici</name>
    <dbReference type="NCBI Taxonomy" id="56615"/>
    <lineage>
        <taxon>Eukaryota</taxon>
        <taxon>Fungi</taxon>
        <taxon>Dikarya</taxon>
        <taxon>Basidiomycota</taxon>
        <taxon>Pucciniomycotina</taxon>
        <taxon>Pucciniomycetes</taxon>
        <taxon>Pucciniales</taxon>
        <taxon>Pucciniaceae</taxon>
        <taxon>Puccinia</taxon>
    </lineage>
</organism>
<gene>
    <name evidence="1" type="ORF">PGT21_023953</name>
</gene>
<evidence type="ECO:0000313" key="1">
    <source>
        <dbReference type="EMBL" id="KAA1097924.1"/>
    </source>
</evidence>
<evidence type="ECO:0000313" key="2">
    <source>
        <dbReference type="Proteomes" id="UP000324748"/>
    </source>
</evidence>
<dbReference type="Proteomes" id="UP000324748">
    <property type="component" value="Unassembled WGS sequence"/>
</dbReference>
<dbReference type="AlphaFoldDB" id="A0A5B0PBD0"/>
<accession>A0A5B0PBD0</accession>
<reference evidence="1 2" key="1">
    <citation type="submission" date="2019-05" db="EMBL/GenBank/DDBJ databases">
        <title>Emergence of the Ug99 lineage of the wheat stem rust pathogen through somatic hybridization.</title>
        <authorList>
            <person name="Li F."/>
            <person name="Upadhyaya N.M."/>
            <person name="Sperschneider J."/>
            <person name="Matny O."/>
            <person name="Nguyen-Phuc H."/>
            <person name="Mago R."/>
            <person name="Raley C."/>
            <person name="Miller M.E."/>
            <person name="Silverstein K.A.T."/>
            <person name="Henningsen E."/>
            <person name="Hirsch C.D."/>
            <person name="Visser B."/>
            <person name="Pretorius Z.A."/>
            <person name="Steffenson B.J."/>
            <person name="Schwessinger B."/>
            <person name="Dodds P.N."/>
            <person name="Figueroa M."/>
        </authorList>
    </citation>
    <scope>NUCLEOTIDE SEQUENCE [LARGE SCALE GENOMIC DNA]</scope>
    <source>
        <strain evidence="1">21-0</strain>
    </source>
</reference>
<sequence length="50" mass="5628">MPIEPGGVTEHKAETVPWMDNSFQSFLYSLSAPLSSDPTEYSPRISEWDP</sequence>
<comment type="caution">
    <text evidence="1">The sequence shown here is derived from an EMBL/GenBank/DDBJ whole genome shotgun (WGS) entry which is preliminary data.</text>
</comment>